<organism evidence="2 3">
    <name type="scientific">Constantimarinum furrinae</name>
    <dbReference type="NCBI Taxonomy" id="2562285"/>
    <lineage>
        <taxon>Bacteria</taxon>
        <taxon>Pseudomonadati</taxon>
        <taxon>Bacteroidota</taxon>
        <taxon>Flavobacteriia</taxon>
        <taxon>Flavobacteriales</taxon>
        <taxon>Flavobacteriaceae</taxon>
        <taxon>Altibacter/Constantimarinum group</taxon>
        <taxon>Constantimarinum</taxon>
    </lineage>
</organism>
<keyword evidence="3" id="KW-1185">Reference proteome</keyword>
<dbReference type="KEGG" id="alti:ALE3EI_2659"/>
<proteinExistence type="predicted"/>
<evidence type="ECO:0000256" key="1">
    <source>
        <dbReference type="SAM" id="Phobius"/>
    </source>
</evidence>
<accession>A0A7G8PXX0</accession>
<keyword evidence="1" id="KW-0812">Transmembrane</keyword>
<dbReference type="RefSeq" id="WP_186989478.1">
    <property type="nucleotide sequence ID" value="NZ_CP052909.1"/>
</dbReference>
<protein>
    <submittedName>
        <fullName evidence="2">Membrane protein</fullName>
    </submittedName>
</protein>
<name>A0A7G8PXX0_9FLAO</name>
<gene>
    <name evidence="2" type="ORF">ALE3EI_2659</name>
</gene>
<keyword evidence="1" id="KW-1133">Transmembrane helix</keyword>
<evidence type="ECO:0000313" key="3">
    <source>
        <dbReference type="Proteomes" id="UP000515514"/>
    </source>
</evidence>
<dbReference type="AlphaFoldDB" id="A0A7G8PXX0"/>
<evidence type="ECO:0000313" key="2">
    <source>
        <dbReference type="EMBL" id="QNJ99186.1"/>
    </source>
</evidence>
<dbReference type="EMBL" id="CP052909">
    <property type="protein sequence ID" value="QNJ99186.1"/>
    <property type="molecule type" value="Genomic_DNA"/>
</dbReference>
<feature type="transmembrane region" description="Helical" evidence="1">
    <location>
        <begin position="168"/>
        <end position="188"/>
    </location>
</feature>
<keyword evidence="1" id="KW-0472">Membrane</keyword>
<sequence>MFPKTRVEEKLSQKRNKRISSEAILKEVYGLFAQNDKERSQILNTIRSKDNSGTNNLNVELLDADRIYHLEDIRALCVEYRLRFLDTHFFKGTFPEEAISEIRRLEKAHNTRLKGFKIIAPSKLLKLENADDPLLFVPLGHDYFYFIHKWGNDLHPFRKLQMWPYRSFENLVFTIFLLSILLTAITPVNLFSHTASIQEYVLTFLFMFKAVGGIVLFYGFAKGKNFNNAIWDSKYYNA</sequence>
<feature type="transmembrane region" description="Helical" evidence="1">
    <location>
        <begin position="200"/>
        <end position="221"/>
    </location>
</feature>
<reference evidence="2 3" key="1">
    <citation type="submission" date="2020-04" db="EMBL/GenBank/DDBJ databases">
        <title>Genome sequence of Altibacter aquimarinus strain ALE3EI.</title>
        <authorList>
            <person name="Oh H.-M."/>
            <person name="Jang D."/>
        </authorList>
    </citation>
    <scope>NUCLEOTIDE SEQUENCE [LARGE SCALE GENOMIC DNA]</scope>
    <source>
        <strain evidence="2 3">ALE3EI</strain>
    </source>
</reference>
<dbReference type="Proteomes" id="UP000515514">
    <property type="component" value="Chromosome"/>
</dbReference>